<dbReference type="VEuPathDB" id="FungiDB:MYCTH_2295268"/>
<dbReference type="HOGENOM" id="CLU_006630_1_0_1"/>
<dbReference type="GeneID" id="11513409"/>
<evidence type="ECO:0000313" key="6">
    <source>
        <dbReference type="Proteomes" id="UP000007322"/>
    </source>
</evidence>
<evidence type="ECO:0000256" key="3">
    <source>
        <dbReference type="ARBA" id="ARBA00023277"/>
    </source>
</evidence>
<comment type="catalytic activity">
    <reaction evidence="1">
        <text>Hydrolysis of terminal, non-reducing alpha-D-galactose residues in alpha-D-galactosides, including galactose oligosaccharides, galactomannans and galactolipids.</text>
        <dbReference type="EC" id="3.2.1.22"/>
    </reaction>
</comment>
<comment type="catalytic activity">
    <reaction evidence="4">
        <text>alpha-D-galactosyl-(1-&gt;3)-1D-myo-inositol + sucrose = raffinose + myo-inositol</text>
        <dbReference type="Rhea" id="RHEA:20161"/>
        <dbReference type="ChEBI" id="CHEBI:16634"/>
        <dbReference type="ChEBI" id="CHEBI:17268"/>
        <dbReference type="ChEBI" id="CHEBI:17505"/>
        <dbReference type="ChEBI" id="CHEBI:17992"/>
        <dbReference type="EC" id="2.4.1.82"/>
    </reaction>
</comment>
<protein>
    <submittedName>
        <fullName evidence="5">Glycoside hydrolase family 36 protein</fullName>
    </submittedName>
</protein>
<name>G2Q446_THET4</name>
<dbReference type="RefSeq" id="XP_003658890.1">
    <property type="nucleotide sequence ID" value="XM_003658842.1"/>
</dbReference>
<evidence type="ECO:0000256" key="1">
    <source>
        <dbReference type="ARBA" id="ARBA00001255"/>
    </source>
</evidence>
<evidence type="ECO:0000256" key="4">
    <source>
        <dbReference type="ARBA" id="ARBA00049426"/>
    </source>
</evidence>
<dbReference type="Gene3D" id="3.20.20.70">
    <property type="entry name" value="Aldolase class I"/>
    <property type="match status" value="1"/>
</dbReference>
<proteinExistence type="inferred from homology"/>
<keyword evidence="5" id="KW-0378">Hydrolase</keyword>
<dbReference type="InterPro" id="IPR008811">
    <property type="entry name" value="Glycosyl_hydrolases_36"/>
</dbReference>
<accession>G2Q446</accession>
<dbReference type="SUPFAM" id="SSF51445">
    <property type="entry name" value="(Trans)glycosidases"/>
    <property type="match status" value="1"/>
</dbReference>
<dbReference type="OMA" id="AGWSNEV"/>
<dbReference type="AlphaFoldDB" id="G2Q446"/>
<dbReference type="Pfam" id="PF05691">
    <property type="entry name" value="Raffinose_syn"/>
    <property type="match status" value="2"/>
</dbReference>
<comment type="similarity">
    <text evidence="2">Belongs to the glycosyl hydrolases 36 family.</text>
</comment>
<dbReference type="InterPro" id="IPR017853">
    <property type="entry name" value="GH"/>
</dbReference>
<keyword evidence="6" id="KW-1185">Reference proteome</keyword>
<dbReference type="PANTHER" id="PTHR31268">
    <property type="match status" value="1"/>
</dbReference>
<dbReference type="EMBL" id="CP003002">
    <property type="protein sequence ID" value="AEO53645.1"/>
    <property type="molecule type" value="Genomic_DNA"/>
</dbReference>
<evidence type="ECO:0000256" key="2">
    <source>
        <dbReference type="ARBA" id="ARBA00007240"/>
    </source>
</evidence>
<gene>
    <name evidence="5" type="ORF">MYCTH_2295268</name>
</gene>
<dbReference type="PANTHER" id="PTHR31268:SF32">
    <property type="entry name" value="GALACTINOL--SUCROSE GALACTOSYLTRANSFERASE 2-RELATED"/>
    <property type="match status" value="1"/>
</dbReference>
<reference evidence="5 6" key="1">
    <citation type="journal article" date="2011" name="Nat. Biotechnol.">
        <title>Comparative genomic analysis of the thermophilic biomass-degrading fungi Myceliophthora thermophila and Thielavia terrestris.</title>
        <authorList>
            <person name="Berka R.M."/>
            <person name="Grigoriev I.V."/>
            <person name="Otillar R."/>
            <person name="Salamov A."/>
            <person name="Grimwood J."/>
            <person name="Reid I."/>
            <person name="Ishmael N."/>
            <person name="John T."/>
            <person name="Darmond C."/>
            <person name="Moisan M.-C."/>
            <person name="Henrissat B."/>
            <person name="Coutinho P.M."/>
            <person name="Lombard V."/>
            <person name="Natvig D.O."/>
            <person name="Lindquist E."/>
            <person name="Schmutz J."/>
            <person name="Lucas S."/>
            <person name="Harris P."/>
            <person name="Powlowski J."/>
            <person name="Bellemare A."/>
            <person name="Taylor D."/>
            <person name="Butler G."/>
            <person name="de Vries R.P."/>
            <person name="Allijn I.E."/>
            <person name="van den Brink J."/>
            <person name="Ushinsky S."/>
            <person name="Storms R."/>
            <person name="Powell A.J."/>
            <person name="Paulsen I.T."/>
            <person name="Elbourne L.D.H."/>
            <person name="Baker S.E."/>
            <person name="Magnuson J."/>
            <person name="LaBoissiere S."/>
            <person name="Clutterbuck A.J."/>
            <person name="Martinez D."/>
            <person name="Wogulis M."/>
            <person name="de Leon A.L."/>
            <person name="Rey M.W."/>
            <person name="Tsang A."/>
        </authorList>
    </citation>
    <scope>NUCLEOTIDE SEQUENCE [LARGE SCALE GENOMIC DNA]</scope>
    <source>
        <strain evidence="6">ATCC 42464 / BCRC 31852 / DSM 1799</strain>
    </source>
</reference>
<dbReference type="GO" id="GO:0004557">
    <property type="term" value="F:alpha-galactosidase activity"/>
    <property type="evidence" value="ECO:0007669"/>
    <property type="project" value="UniProtKB-EC"/>
</dbReference>
<dbReference type="Proteomes" id="UP000007322">
    <property type="component" value="Chromosome 1"/>
</dbReference>
<dbReference type="KEGG" id="mtm:MYCTH_2295268"/>
<dbReference type="GO" id="GO:0047274">
    <property type="term" value="F:galactinol-sucrose galactosyltransferase activity"/>
    <property type="evidence" value="ECO:0007669"/>
    <property type="project" value="UniProtKB-EC"/>
</dbReference>
<sequence>MYHARTLVTAANAPNSHGIASPTAEGDVGPQWYENWYDGLGYCTWNSLGQQLTEEKILNALDTLAENKVNISNLIIDDNWQDIDYRGDGQWQYGWNDFEAEPRAFPRGLEALVSDIRSKHKNIQHIAVWHALLGYWAGLAPSGPLVKRYETVQVSRDDTQKSHLPIGNAMTVVAPSDVQDFYEDFYRFLTSCGIDGVKTDAQYMLDTLTQPAARRTLTSSYLDAWTSSTLGHFAGGPVVAGMALSPPTLFHPRLFRTSLPQIVCRTSDDFVPTGGGDDSDDDAHPWHVWTNAHNALLAQHLNALPDWDMFQTAHPRGGFHAAARCVSGGPVCVTDPPGQHDEELLRQIAGATPRGRTVVFRPSTVGRTLDAYSSRADGGGGGLLKVGAYHGRAGTGTGIVAVFNVDPRGNRPVAELLPLARFPGVGTGTGAGEGGAGGRYVVRAHRSGKVTPPLRPGSPAALVTVSLEAKGWDVLSAYPLHAVQSGTRGEVLLANLGLVGKMTGCAAVLRTVFEARENGRMLVDATVKALGVLGVYISVLPELSINDDFMVTIRGQPIPPHTVSVSRQDERVLEVDIETAWTEMGLESGWANEVQVKVYFALEKK</sequence>
<evidence type="ECO:0000313" key="5">
    <source>
        <dbReference type="EMBL" id="AEO53645.1"/>
    </source>
</evidence>
<dbReference type="InterPro" id="IPR013785">
    <property type="entry name" value="Aldolase_TIM"/>
</dbReference>
<keyword evidence="3" id="KW-0119">Carbohydrate metabolism</keyword>
<dbReference type="eggNOG" id="ENOG502QPVE">
    <property type="taxonomic scope" value="Eukaryota"/>
</dbReference>
<dbReference type="InParanoid" id="G2Q446"/>
<dbReference type="OrthoDB" id="4664297at2759"/>
<organism evidence="5 6">
    <name type="scientific">Thermothelomyces thermophilus (strain ATCC 42464 / BCRC 31852 / DSM 1799)</name>
    <name type="common">Sporotrichum thermophile</name>
    <dbReference type="NCBI Taxonomy" id="573729"/>
    <lineage>
        <taxon>Eukaryota</taxon>
        <taxon>Fungi</taxon>
        <taxon>Dikarya</taxon>
        <taxon>Ascomycota</taxon>
        <taxon>Pezizomycotina</taxon>
        <taxon>Sordariomycetes</taxon>
        <taxon>Sordariomycetidae</taxon>
        <taxon>Sordariales</taxon>
        <taxon>Chaetomiaceae</taxon>
        <taxon>Thermothelomyces</taxon>
    </lineage>
</organism>